<feature type="transmembrane region" description="Helical" evidence="1">
    <location>
        <begin position="12"/>
        <end position="35"/>
    </location>
</feature>
<protein>
    <submittedName>
        <fullName evidence="2">Uncharacterized protein</fullName>
    </submittedName>
</protein>
<keyword evidence="1" id="KW-0472">Membrane</keyword>
<sequence length="235" mass="25637">MKKSFISKFIKGIAGVIVISVLVLCGLMLTGNYSYTKLVRAVSNAPYNVVNAISKIGSGSGSTTEYVAVSPVFELGYDKLLKSETDSQPLQVEAIEITSEEPQIIESSDVATPTSVDETKMAEQTEVTEVYHDSPREESIIEVTSTPQAQVQVATVSTGAAVDDATAKEWIAQKESGGSYTVTNGIYIGRYQLSNAYLNGDHSPENQERVADEYVLQRYGSWSAAYQFWLANGWY</sequence>
<evidence type="ECO:0000313" key="3">
    <source>
        <dbReference type="Proteomes" id="UP001301526"/>
    </source>
</evidence>
<dbReference type="EMBL" id="CP118734">
    <property type="protein sequence ID" value="WNY49074.1"/>
    <property type="molecule type" value="Genomic_DNA"/>
</dbReference>
<proteinExistence type="predicted"/>
<keyword evidence="1" id="KW-1133">Transmembrane helix</keyword>
<evidence type="ECO:0000313" key="2">
    <source>
        <dbReference type="EMBL" id="WNY49074.1"/>
    </source>
</evidence>
<keyword evidence="3" id="KW-1185">Reference proteome</keyword>
<reference evidence="2 3" key="1">
    <citation type="submission" date="2023-02" db="EMBL/GenBank/DDBJ databases">
        <title>Streptococcus sp. Genome Sequencing and Assembly.</title>
        <authorList>
            <person name="Shore S.M."/>
            <person name="Nicholson T.L."/>
        </authorList>
    </citation>
    <scope>NUCLEOTIDE SEQUENCE [LARGE SCALE GENOMIC DNA]</scope>
    <source>
        <strain evidence="2 3">29892</strain>
    </source>
</reference>
<dbReference type="Proteomes" id="UP001301526">
    <property type="component" value="Chromosome"/>
</dbReference>
<dbReference type="AlphaFoldDB" id="A0AA96VID7"/>
<keyword evidence="1" id="KW-0812">Transmembrane</keyword>
<evidence type="ECO:0000256" key="1">
    <source>
        <dbReference type="SAM" id="Phobius"/>
    </source>
</evidence>
<organism evidence="2 3">
    <name type="scientific">Streptococcus iners subsp. hyiners</name>
    <dbReference type="NCBI Taxonomy" id="3028083"/>
    <lineage>
        <taxon>Bacteria</taxon>
        <taxon>Bacillati</taxon>
        <taxon>Bacillota</taxon>
        <taxon>Bacilli</taxon>
        <taxon>Lactobacillales</taxon>
        <taxon>Streptococcaceae</taxon>
        <taxon>Streptococcus</taxon>
        <taxon>Streptococcus iners</taxon>
    </lineage>
</organism>
<accession>A0AA96VID7</accession>
<name>A0AA96VID7_9STRE</name>
<dbReference type="RefSeq" id="WP_248055849.1">
    <property type="nucleotide sequence ID" value="NZ_CP118734.1"/>
</dbReference>
<gene>
    <name evidence="2" type="ORF">PW220_10215</name>
</gene>